<keyword evidence="4" id="KW-0997">Cell inner membrane</keyword>
<evidence type="ECO:0000256" key="14">
    <source>
        <dbReference type="SAM" id="MobiDB-lite"/>
    </source>
</evidence>
<evidence type="ECO:0000256" key="11">
    <source>
        <dbReference type="ARBA" id="ARBA00022989"/>
    </source>
</evidence>
<dbReference type="GO" id="GO:0071555">
    <property type="term" value="P:cell wall organization"/>
    <property type="evidence" value="ECO:0007669"/>
    <property type="project" value="UniProtKB-KW"/>
</dbReference>
<dbReference type="Gene3D" id="3.90.1310.10">
    <property type="entry name" value="Penicillin-binding protein 2a (Domain 2)"/>
    <property type="match status" value="1"/>
</dbReference>
<dbReference type="GO" id="GO:0008658">
    <property type="term" value="F:penicillin binding"/>
    <property type="evidence" value="ECO:0007669"/>
    <property type="project" value="InterPro"/>
</dbReference>
<dbReference type="InterPro" id="IPR001460">
    <property type="entry name" value="PCN-bd_Tpept"/>
</dbReference>
<evidence type="ECO:0000256" key="9">
    <source>
        <dbReference type="ARBA" id="ARBA00022960"/>
    </source>
</evidence>
<evidence type="ECO:0000256" key="13">
    <source>
        <dbReference type="ARBA" id="ARBA00023316"/>
    </source>
</evidence>
<dbReference type="EC" id="3.4.16.4" evidence="17"/>
<proteinExistence type="predicted"/>
<dbReference type="Gene3D" id="3.40.710.10">
    <property type="entry name" value="DD-peptidase/beta-lactamase superfamily"/>
    <property type="match status" value="1"/>
</dbReference>
<evidence type="ECO:0000256" key="8">
    <source>
        <dbReference type="ARBA" id="ARBA00022801"/>
    </source>
</evidence>
<keyword evidence="5 17" id="KW-0121">Carboxypeptidase</keyword>
<dbReference type="SUPFAM" id="SSF56519">
    <property type="entry name" value="Penicillin binding protein dimerisation domain"/>
    <property type="match status" value="1"/>
</dbReference>
<feature type="region of interest" description="Disordered" evidence="14">
    <location>
        <begin position="643"/>
        <end position="711"/>
    </location>
</feature>
<sequence>MSLIFGKKTVTEASQSFTFGRRAFFLGGAQLAVGGLLATRMGWIAIAENEKYELLSESNRVNLTITPPRRGWIVDRKGLPLASNRTNFRVDIIPDRLQDRDRVIAELSKLLKLDPNDVDRINEDLDKAAGFQPVQVADDLSYEEYAALSVRLSEFPGVAPAQGFSRFYPAGPSVGHLIGYVGAASAEDYQKTKDPLLITPGYKTGKQGLERSLDKLLTGKPGARRVEVTAHGRIVRDLATRPDTPGRSVKLTIDAGLQEFAGRRLGEQSGSIVVMDCLTGDILTSTSMPSFDPNSFSDGISHLEWQMLSENDHVPLRNKTLAGLYPPGSTVKPMVALSFLEAGLDPDESTICTGGLRVGNRVFHCHSRRGHGTVNMHRAIEQSCDIYFYYFAQKIGMDVIAAMARRLGLGQKFDLPFPNQSYGTVPDPAWKLKKYKEEWQPYDTVNATIGQGFMLVNPTQMCVMAARLATGLDLNPHFLADGKRHEGTPLGIPLEHLTVIRNAMKDVVNGGGTGRAARVDIPNVLLAGKTGTAQVRNISSAERAGGVRGNAGLPFKLRDHALFQGFAPYDNPRYAISCILEHGGHINRMQDSPGIVGDCITFLYDPAKAMEKLAGYEKVWGGTPQERLEKQLNEFRIAKGLAAAPPDNAANASNAATPANDGEPEAPDPDQARESADAGAPADVEEPREAPSSAHPASAPAVAPLPLPEAQ</sequence>
<feature type="compositionally biased region" description="Low complexity" evidence="14">
    <location>
        <begin position="643"/>
        <end position="660"/>
    </location>
</feature>
<evidence type="ECO:0000256" key="4">
    <source>
        <dbReference type="ARBA" id="ARBA00022519"/>
    </source>
</evidence>
<keyword evidence="6" id="KW-0645">Protease</keyword>
<dbReference type="GO" id="GO:0005886">
    <property type="term" value="C:plasma membrane"/>
    <property type="evidence" value="ECO:0007669"/>
    <property type="project" value="UniProtKB-SubCell"/>
</dbReference>
<dbReference type="GO" id="GO:0008360">
    <property type="term" value="P:regulation of cell shape"/>
    <property type="evidence" value="ECO:0007669"/>
    <property type="project" value="UniProtKB-KW"/>
</dbReference>
<keyword evidence="11" id="KW-1133">Transmembrane helix</keyword>
<keyword evidence="12" id="KW-0472">Membrane</keyword>
<evidence type="ECO:0000256" key="12">
    <source>
        <dbReference type="ARBA" id="ARBA00023136"/>
    </source>
</evidence>
<gene>
    <name evidence="17" type="primary">mrdA</name>
    <name evidence="17" type="ORF">KK488_01645</name>
</gene>
<name>A0A9X1D9L9_9SPHN</name>
<keyword evidence="13" id="KW-0961">Cell wall biogenesis/degradation</keyword>
<evidence type="ECO:0000256" key="10">
    <source>
        <dbReference type="ARBA" id="ARBA00022984"/>
    </source>
</evidence>
<dbReference type="InterPro" id="IPR036138">
    <property type="entry name" value="PBP_dimer_sf"/>
</dbReference>
<evidence type="ECO:0000259" key="16">
    <source>
        <dbReference type="Pfam" id="PF03717"/>
    </source>
</evidence>
<dbReference type="GO" id="GO:0009252">
    <property type="term" value="P:peptidoglycan biosynthetic process"/>
    <property type="evidence" value="ECO:0007669"/>
    <property type="project" value="UniProtKB-KW"/>
</dbReference>
<dbReference type="InterPro" id="IPR005311">
    <property type="entry name" value="PBP_dimer"/>
</dbReference>
<dbReference type="InterPro" id="IPR012338">
    <property type="entry name" value="Beta-lactam/transpept-like"/>
</dbReference>
<evidence type="ECO:0000256" key="3">
    <source>
        <dbReference type="ARBA" id="ARBA00022475"/>
    </source>
</evidence>
<comment type="subcellular location">
    <subcellularLocation>
        <location evidence="2">Cell membrane</location>
    </subcellularLocation>
    <subcellularLocation>
        <location evidence="1">Membrane</location>
        <topology evidence="1">Single-pass membrane protein</topology>
    </subcellularLocation>
</comment>
<dbReference type="GO" id="GO:0006508">
    <property type="term" value="P:proteolysis"/>
    <property type="evidence" value="ECO:0007669"/>
    <property type="project" value="UniProtKB-KW"/>
</dbReference>
<evidence type="ECO:0000256" key="7">
    <source>
        <dbReference type="ARBA" id="ARBA00022692"/>
    </source>
</evidence>
<evidence type="ECO:0000256" key="2">
    <source>
        <dbReference type="ARBA" id="ARBA00004236"/>
    </source>
</evidence>
<feature type="domain" description="Penicillin-binding protein transpeptidase" evidence="15">
    <location>
        <begin position="270"/>
        <end position="584"/>
    </location>
</feature>
<keyword evidence="9" id="KW-0133">Cell shape</keyword>
<dbReference type="NCBIfam" id="TIGR03423">
    <property type="entry name" value="pbp2_mrdA"/>
    <property type="match status" value="1"/>
</dbReference>
<keyword evidence="7" id="KW-0812">Transmembrane</keyword>
<dbReference type="PANTHER" id="PTHR30627">
    <property type="entry name" value="PEPTIDOGLYCAN D,D-TRANSPEPTIDASE"/>
    <property type="match status" value="1"/>
</dbReference>
<dbReference type="Pfam" id="PF03717">
    <property type="entry name" value="PBP_dimer"/>
    <property type="match status" value="1"/>
</dbReference>
<dbReference type="GO" id="GO:0071972">
    <property type="term" value="F:peptidoglycan L,D-transpeptidase activity"/>
    <property type="evidence" value="ECO:0007669"/>
    <property type="project" value="TreeGrafter"/>
</dbReference>
<keyword evidence="10" id="KW-0573">Peptidoglycan synthesis</keyword>
<dbReference type="AlphaFoldDB" id="A0A9X1D9L9"/>
<dbReference type="InterPro" id="IPR017790">
    <property type="entry name" value="Penicillin-binding_protein_2"/>
</dbReference>
<feature type="domain" description="Penicillin-binding protein dimerisation" evidence="16">
    <location>
        <begin position="66"/>
        <end position="237"/>
    </location>
</feature>
<accession>A0A9X1D9L9</accession>
<dbReference type="Proteomes" id="UP001138757">
    <property type="component" value="Unassembled WGS sequence"/>
</dbReference>
<dbReference type="Pfam" id="PF00905">
    <property type="entry name" value="Transpeptidase"/>
    <property type="match status" value="1"/>
</dbReference>
<dbReference type="PANTHER" id="PTHR30627:SF2">
    <property type="entry name" value="PEPTIDOGLYCAN D,D-TRANSPEPTIDASE MRDA"/>
    <property type="match status" value="1"/>
</dbReference>
<dbReference type="GO" id="GO:0009002">
    <property type="term" value="F:serine-type D-Ala-D-Ala carboxypeptidase activity"/>
    <property type="evidence" value="ECO:0007669"/>
    <property type="project" value="UniProtKB-EC"/>
</dbReference>
<evidence type="ECO:0000256" key="5">
    <source>
        <dbReference type="ARBA" id="ARBA00022645"/>
    </source>
</evidence>
<keyword evidence="18" id="KW-1185">Reference proteome</keyword>
<evidence type="ECO:0000313" key="18">
    <source>
        <dbReference type="Proteomes" id="UP001138757"/>
    </source>
</evidence>
<keyword evidence="3" id="KW-1003">Cell membrane</keyword>
<evidence type="ECO:0000259" key="15">
    <source>
        <dbReference type="Pfam" id="PF00905"/>
    </source>
</evidence>
<evidence type="ECO:0000256" key="6">
    <source>
        <dbReference type="ARBA" id="ARBA00022670"/>
    </source>
</evidence>
<reference evidence="17" key="1">
    <citation type="submission" date="2021-05" db="EMBL/GenBank/DDBJ databases">
        <title>Genome of Sphingobium sp. strain.</title>
        <authorList>
            <person name="Fan R."/>
        </authorList>
    </citation>
    <scope>NUCLEOTIDE SEQUENCE</scope>
    <source>
        <strain evidence="17">H33</strain>
    </source>
</reference>
<organism evidence="17 18">
    <name type="scientific">Sphingobium nicotianae</name>
    <dbReference type="NCBI Taxonomy" id="2782607"/>
    <lineage>
        <taxon>Bacteria</taxon>
        <taxon>Pseudomonadati</taxon>
        <taxon>Pseudomonadota</taxon>
        <taxon>Alphaproteobacteria</taxon>
        <taxon>Sphingomonadales</taxon>
        <taxon>Sphingomonadaceae</taxon>
        <taxon>Sphingobium</taxon>
    </lineage>
</organism>
<dbReference type="EMBL" id="JAHGAW010000001">
    <property type="protein sequence ID" value="MBT2185645.1"/>
    <property type="molecule type" value="Genomic_DNA"/>
</dbReference>
<evidence type="ECO:0000313" key="17">
    <source>
        <dbReference type="EMBL" id="MBT2185645.1"/>
    </source>
</evidence>
<evidence type="ECO:0000256" key="1">
    <source>
        <dbReference type="ARBA" id="ARBA00004167"/>
    </source>
</evidence>
<feature type="compositionally biased region" description="Low complexity" evidence="14">
    <location>
        <begin position="690"/>
        <end position="702"/>
    </location>
</feature>
<keyword evidence="8 17" id="KW-0378">Hydrolase</keyword>
<dbReference type="SUPFAM" id="SSF56601">
    <property type="entry name" value="beta-lactamase/transpeptidase-like"/>
    <property type="match status" value="1"/>
</dbReference>
<protein>
    <submittedName>
        <fullName evidence="17">Penicillin-binding protein 2</fullName>
        <ecNumber evidence="17">3.4.16.4</ecNumber>
    </submittedName>
</protein>
<comment type="caution">
    <text evidence="17">The sequence shown here is derived from an EMBL/GenBank/DDBJ whole genome shotgun (WGS) entry which is preliminary data.</text>
</comment>
<dbReference type="InterPro" id="IPR050515">
    <property type="entry name" value="Beta-lactam/transpept"/>
</dbReference>
<dbReference type="RefSeq" id="WP_214621382.1">
    <property type="nucleotide sequence ID" value="NZ_JAHGAW010000001.1"/>
</dbReference>